<reference evidence="4" key="1">
    <citation type="submission" date="2023-06" db="EMBL/GenBank/DDBJ databases">
        <title>Genome-scale phylogeny and comparative genomics of the fungal order Sordariales.</title>
        <authorList>
            <consortium name="Lawrence Berkeley National Laboratory"/>
            <person name="Hensen N."/>
            <person name="Bonometti L."/>
            <person name="Westerberg I."/>
            <person name="Brannstrom I.O."/>
            <person name="Guillou S."/>
            <person name="Cros-Aarteil S."/>
            <person name="Calhoun S."/>
            <person name="Haridas S."/>
            <person name="Kuo A."/>
            <person name="Mondo S."/>
            <person name="Pangilinan J."/>
            <person name="Riley R."/>
            <person name="Labutti K."/>
            <person name="Andreopoulos B."/>
            <person name="Lipzen A."/>
            <person name="Chen C."/>
            <person name="Yanf M."/>
            <person name="Daum C."/>
            <person name="Ng V."/>
            <person name="Clum A."/>
            <person name="Steindorff A."/>
            <person name="Ohm R."/>
            <person name="Martin F."/>
            <person name="Silar P."/>
            <person name="Natvig D."/>
            <person name="Lalanne C."/>
            <person name="Gautier V."/>
            <person name="Ament-Velasquez S.L."/>
            <person name="Kruys A."/>
            <person name="Hutchinson M.I."/>
            <person name="Powell A.J."/>
            <person name="Barry K."/>
            <person name="Miller A.N."/>
            <person name="Grigoriev I.V."/>
            <person name="Debuchy R."/>
            <person name="Gladieux P."/>
            <person name="Thoren M.H."/>
            <person name="Johannesson H."/>
        </authorList>
    </citation>
    <scope>NUCLEOTIDE SEQUENCE</scope>
    <source>
        <strain evidence="4">SMH2532-1</strain>
    </source>
</reference>
<feature type="region of interest" description="Disordered" evidence="2">
    <location>
        <begin position="342"/>
        <end position="372"/>
    </location>
</feature>
<feature type="region of interest" description="Disordered" evidence="2">
    <location>
        <begin position="286"/>
        <end position="312"/>
    </location>
</feature>
<feature type="region of interest" description="Disordered" evidence="2">
    <location>
        <begin position="548"/>
        <end position="585"/>
    </location>
</feature>
<comment type="caution">
    <text evidence="4">The sequence shown here is derived from an EMBL/GenBank/DDBJ whole genome shotgun (WGS) entry which is preliminary data.</text>
</comment>
<sequence>MSQPAIGAHRLKELERLLRQKKEEEQLKAREARAIEDELNRARSSALGLDSLHGGDYRMSSAPLDNDALRVASNTMPRTTATVLGLKAEHPRHLDQARPMKRSKTTHTTGSSTAQTMMRSSSTASAGRPSRSDPSRASVPSLPTMPRAAARNSLPAVSSTMMDAFLSQSQYQQPVNASIQEDSFYNQRQAPGLLAGAGKEMDVADFLQMRESSDFHTAPIGIPSSSYLSPNDAMHYAANSGIPSACGSMTSGPTLETAPMSRSNSALDGNPSFVGQFNEMVRIQSQRSVGGHGRQDSFDNSQQTLPHNLDGKRLDPSLLGMGANHPDTYGYHYTGSAAMDSALSQHQHKMEKSTSQGSGTSSSSDDLSLEPDYTSPFLAHHLSMERSTSKDSNVSMKSNNSVTLKLRAKEALTRQNGNAAKSRLLQPKLAADIVKKEAPEPPSSSTKGKDGKTVIPKAKYERPKHPKVQCTQCNENPEGFRGEHELRRHTEAKHKPTVKKWICRDPDLVGISHSETATKPLSDCKHCSSRKLYGAYYNAAAHLRRTHFRVKQTRKGLGGSKNGGKGSSSSSSKTEEKRGGKGGGDWPCMNELKLWMVEIIVPIDQENAPAEDAVVDSGVMDPEELEGDIYENQYDVGFNDHLQSLDPSLQTTELYGIDPSMYTTALSGVPISSSGFDFTSSDQHHQHGMSSSMMSLDSHGYTSPVSSTATLTQNGIFGDHQILSTSAMHAHRDDVPDMSFDMTFAVGGH</sequence>
<dbReference type="Proteomes" id="UP001174936">
    <property type="component" value="Unassembled WGS sequence"/>
</dbReference>
<dbReference type="PANTHER" id="PTHR42031:SF1">
    <property type="entry name" value="KEY LIME PATHOGENICITY PROTEIN"/>
    <property type="match status" value="1"/>
</dbReference>
<proteinExistence type="predicted"/>
<feature type="compositionally biased region" description="Polar residues" evidence="2">
    <location>
        <begin position="249"/>
        <end position="267"/>
    </location>
</feature>
<name>A0AA40CN08_9PEZI</name>
<feature type="compositionally biased region" description="Basic and acidic residues" evidence="2">
    <location>
        <begin position="447"/>
        <end position="463"/>
    </location>
</feature>
<evidence type="ECO:0000313" key="5">
    <source>
        <dbReference type="Proteomes" id="UP001174936"/>
    </source>
</evidence>
<evidence type="ECO:0000256" key="1">
    <source>
        <dbReference type="SAM" id="Coils"/>
    </source>
</evidence>
<feature type="compositionally biased region" description="Low complexity" evidence="2">
    <location>
        <begin position="353"/>
        <end position="366"/>
    </location>
</feature>
<feature type="compositionally biased region" description="Gly residues" evidence="2">
    <location>
        <begin position="556"/>
        <end position="566"/>
    </location>
</feature>
<gene>
    <name evidence="4" type="ORF">B0T16DRAFT_174722</name>
</gene>
<feature type="region of interest" description="Disordered" evidence="2">
    <location>
        <begin position="679"/>
        <end position="698"/>
    </location>
</feature>
<accession>A0AA40CN08</accession>
<evidence type="ECO:0000256" key="2">
    <source>
        <dbReference type="SAM" id="MobiDB-lite"/>
    </source>
</evidence>
<keyword evidence="5" id="KW-1185">Reference proteome</keyword>
<dbReference type="PANTHER" id="PTHR42031">
    <property type="entry name" value="KEY LIME PATHOGENICITY PROTEIN"/>
    <property type="match status" value="1"/>
</dbReference>
<feature type="compositionally biased region" description="Low complexity" evidence="2">
    <location>
        <begin position="106"/>
        <end position="116"/>
    </location>
</feature>
<feature type="region of interest" description="Disordered" evidence="2">
    <location>
        <begin position="87"/>
        <end position="146"/>
    </location>
</feature>
<dbReference type="EMBL" id="JAULSV010000005">
    <property type="protein sequence ID" value="KAK0642979.1"/>
    <property type="molecule type" value="Genomic_DNA"/>
</dbReference>
<feature type="compositionally biased region" description="Basic and acidic residues" evidence="2">
    <location>
        <begin position="87"/>
        <end position="98"/>
    </location>
</feature>
<feature type="coiled-coil region" evidence="1">
    <location>
        <begin position="11"/>
        <end position="42"/>
    </location>
</feature>
<protein>
    <recommendedName>
        <fullName evidence="3">DUF7896 domain-containing protein</fullName>
    </recommendedName>
</protein>
<organism evidence="4 5">
    <name type="scientific">Cercophora newfieldiana</name>
    <dbReference type="NCBI Taxonomy" id="92897"/>
    <lineage>
        <taxon>Eukaryota</taxon>
        <taxon>Fungi</taxon>
        <taxon>Dikarya</taxon>
        <taxon>Ascomycota</taxon>
        <taxon>Pezizomycotina</taxon>
        <taxon>Sordariomycetes</taxon>
        <taxon>Sordariomycetidae</taxon>
        <taxon>Sordariales</taxon>
        <taxon>Lasiosphaeriaceae</taxon>
        <taxon>Cercophora</taxon>
    </lineage>
</organism>
<dbReference type="AlphaFoldDB" id="A0AA40CN08"/>
<evidence type="ECO:0000259" key="3">
    <source>
        <dbReference type="Pfam" id="PF25438"/>
    </source>
</evidence>
<feature type="region of interest" description="Disordered" evidence="2">
    <location>
        <begin position="434"/>
        <end position="467"/>
    </location>
</feature>
<feature type="domain" description="DUF7896" evidence="3">
    <location>
        <begin position="498"/>
        <end position="599"/>
    </location>
</feature>
<evidence type="ECO:0000313" key="4">
    <source>
        <dbReference type="EMBL" id="KAK0642979.1"/>
    </source>
</evidence>
<feature type="region of interest" description="Disordered" evidence="2">
    <location>
        <begin position="249"/>
        <end position="273"/>
    </location>
</feature>
<keyword evidence="1" id="KW-0175">Coiled coil</keyword>
<dbReference type="Pfam" id="PF25438">
    <property type="entry name" value="DUF7896"/>
    <property type="match status" value="1"/>
</dbReference>
<dbReference type="InterPro" id="IPR057218">
    <property type="entry name" value="DUF7896"/>
</dbReference>